<proteinExistence type="predicted"/>
<dbReference type="InterPro" id="IPR002818">
    <property type="entry name" value="DJ-1/PfpI"/>
</dbReference>
<gene>
    <name evidence="2" type="ORF">G6011_07788</name>
</gene>
<dbReference type="PANTHER" id="PTHR43130">
    <property type="entry name" value="ARAC-FAMILY TRANSCRIPTIONAL REGULATOR"/>
    <property type="match status" value="1"/>
</dbReference>
<dbReference type="PANTHER" id="PTHR43130:SF15">
    <property type="entry name" value="THIJ_PFPI FAMILY PROTEIN (AFU_ORTHOLOGUE AFUA_5G14240)"/>
    <property type="match status" value="1"/>
</dbReference>
<protein>
    <recommendedName>
        <fullName evidence="1">DJ-1/PfpI domain-containing protein</fullName>
    </recommendedName>
</protein>
<evidence type="ECO:0000313" key="3">
    <source>
        <dbReference type="Proteomes" id="UP001199106"/>
    </source>
</evidence>
<evidence type="ECO:0000259" key="1">
    <source>
        <dbReference type="Pfam" id="PF01965"/>
    </source>
</evidence>
<dbReference type="InterPro" id="IPR029062">
    <property type="entry name" value="Class_I_gatase-like"/>
</dbReference>
<dbReference type="Pfam" id="PF01965">
    <property type="entry name" value="DJ-1_PfpI"/>
    <property type="match status" value="1"/>
</dbReference>
<dbReference type="CDD" id="cd03139">
    <property type="entry name" value="GATase1_PfpI_2"/>
    <property type="match status" value="1"/>
</dbReference>
<sequence>MVVFGSTFARPKQPVITNTTMLPTHFGLVVFPHYQALDIFGPMDLLNTLFMYYQNSTVVPKFSVFSKTMDPVTSAMMTGGFGQEIMPTTTFSDYLASREHGADNHTVAARKRHQGHGDMYMPPPTDMGDVDVLIVPGGGGTRRNVTEEINFVKQTYPKLKYIVSVCTGASLLSRAGILDGRKATTNKAAWAFATSHGHNITWEPTARWVEDGNIISTSGVSAGIDGMYAFVSKVYGEDVAHFLSLGLEYNREMDPHHDPFGKVWDVPGST</sequence>
<comment type="caution">
    <text evidence="2">The sequence shown here is derived from an EMBL/GenBank/DDBJ whole genome shotgun (WGS) entry which is preliminary data.</text>
</comment>
<organism evidence="2 3">
    <name type="scientific">Alternaria panax</name>
    <dbReference type="NCBI Taxonomy" id="48097"/>
    <lineage>
        <taxon>Eukaryota</taxon>
        <taxon>Fungi</taxon>
        <taxon>Dikarya</taxon>
        <taxon>Ascomycota</taxon>
        <taxon>Pezizomycotina</taxon>
        <taxon>Dothideomycetes</taxon>
        <taxon>Pleosporomycetidae</taxon>
        <taxon>Pleosporales</taxon>
        <taxon>Pleosporineae</taxon>
        <taxon>Pleosporaceae</taxon>
        <taxon>Alternaria</taxon>
        <taxon>Alternaria sect. Panax</taxon>
    </lineage>
</organism>
<dbReference type="Proteomes" id="UP001199106">
    <property type="component" value="Unassembled WGS sequence"/>
</dbReference>
<dbReference type="EMBL" id="JAANER010000011">
    <property type="protein sequence ID" value="KAG9185244.1"/>
    <property type="molecule type" value="Genomic_DNA"/>
</dbReference>
<evidence type="ECO:0000313" key="2">
    <source>
        <dbReference type="EMBL" id="KAG9185244.1"/>
    </source>
</evidence>
<feature type="domain" description="DJ-1/PfpI" evidence="1">
    <location>
        <begin position="127"/>
        <end position="229"/>
    </location>
</feature>
<accession>A0AAD4F7J2</accession>
<dbReference type="SUPFAM" id="SSF52317">
    <property type="entry name" value="Class I glutamine amidotransferase-like"/>
    <property type="match status" value="1"/>
</dbReference>
<dbReference type="Gene3D" id="3.40.50.880">
    <property type="match status" value="1"/>
</dbReference>
<dbReference type="InterPro" id="IPR052158">
    <property type="entry name" value="INH-QAR"/>
</dbReference>
<reference evidence="2" key="1">
    <citation type="submission" date="2021-07" db="EMBL/GenBank/DDBJ databases">
        <title>Genome Resource of American Ginseng Black Spot Pathogen Alternaria panax.</title>
        <authorList>
            <person name="Qiu C."/>
            <person name="Wang W."/>
            <person name="Liu Z."/>
        </authorList>
    </citation>
    <scope>NUCLEOTIDE SEQUENCE</scope>
    <source>
        <strain evidence="2">BNCC115425</strain>
    </source>
</reference>
<dbReference type="AlphaFoldDB" id="A0AAD4F7J2"/>
<name>A0AAD4F7J2_9PLEO</name>
<keyword evidence="3" id="KW-1185">Reference proteome</keyword>